<feature type="domain" description="Laminin EGF-like" evidence="14">
    <location>
        <begin position="1156"/>
        <end position="1205"/>
    </location>
</feature>
<feature type="domain" description="Laminin EGF-like" evidence="14">
    <location>
        <begin position="1403"/>
        <end position="1452"/>
    </location>
</feature>
<dbReference type="Pfam" id="PF00052">
    <property type="entry name" value="Laminin_B"/>
    <property type="match status" value="1"/>
</dbReference>
<dbReference type="PANTHER" id="PTHR10574">
    <property type="entry name" value="NETRIN/LAMININ-RELATED"/>
    <property type="match status" value="1"/>
</dbReference>
<feature type="domain" description="Laminin EGF-like" evidence="14">
    <location>
        <begin position="444"/>
        <end position="497"/>
    </location>
</feature>
<keyword evidence="12" id="KW-1133">Transmembrane helix</keyword>
<feature type="disulfide bond" evidence="11">
    <location>
        <begin position="468"/>
        <end position="477"/>
    </location>
</feature>
<dbReference type="FunFam" id="2.10.25.10:FF:000074">
    <property type="entry name" value="Laminin subunit alpha"/>
    <property type="match status" value="1"/>
</dbReference>
<dbReference type="InterPro" id="IPR000034">
    <property type="entry name" value="Laminin_IV"/>
</dbReference>
<reference evidence="17 18" key="1">
    <citation type="submission" date="2024-01" db="EMBL/GenBank/DDBJ databases">
        <title>The genome of the rayed Mediterranean limpet Patella caerulea (Linnaeus, 1758).</title>
        <authorList>
            <person name="Anh-Thu Weber A."/>
            <person name="Halstead-Nussloch G."/>
        </authorList>
    </citation>
    <scope>NUCLEOTIDE SEQUENCE [LARGE SCALE GENOMIC DNA]</scope>
    <source>
        <strain evidence="17">AATW-2023a</strain>
        <tissue evidence="17">Whole specimen</tissue>
    </source>
</reference>
<dbReference type="SUPFAM" id="SSF49785">
    <property type="entry name" value="Galactose-binding domain-like"/>
    <property type="match status" value="1"/>
</dbReference>
<dbReference type="SMART" id="SM00181">
    <property type="entry name" value="EGF"/>
    <property type="match status" value="8"/>
</dbReference>
<feature type="domain" description="Laminin N-terminal" evidence="16">
    <location>
        <begin position="23"/>
        <end position="253"/>
    </location>
</feature>
<dbReference type="SMART" id="SM00180">
    <property type="entry name" value="EGF_Lam"/>
    <property type="match status" value="15"/>
</dbReference>
<dbReference type="PROSITE" id="PS51115">
    <property type="entry name" value="LAMININ_IVA"/>
    <property type="match status" value="1"/>
</dbReference>
<dbReference type="FunFam" id="2.10.25.10:FF:000275">
    <property type="entry name" value="usherin"/>
    <property type="match status" value="1"/>
</dbReference>
<keyword evidence="12" id="KW-0472">Membrane</keyword>
<evidence type="ECO:0000256" key="1">
    <source>
        <dbReference type="ARBA" id="ARBA00004302"/>
    </source>
</evidence>
<evidence type="ECO:0000256" key="2">
    <source>
        <dbReference type="ARBA" id="ARBA00022525"/>
    </source>
</evidence>
<feature type="disulfide bond" evidence="11">
    <location>
        <begin position="866"/>
        <end position="878"/>
    </location>
</feature>
<dbReference type="FunFam" id="2.10.25.10:FF:000106">
    <property type="entry name" value="Heparan sulfate proteoglycan 2"/>
    <property type="match status" value="1"/>
</dbReference>
<keyword evidence="2" id="KW-0964">Secreted</keyword>
<dbReference type="SUPFAM" id="SSF49899">
    <property type="entry name" value="Concanavalin A-like lectins/glucanases"/>
    <property type="match status" value="5"/>
</dbReference>
<feature type="disulfide bond" evidence="11">
    <location>
        <begin position="820"/>
        <end position="837"/>
    </location>
</feature>
<feature type="domain" description="Laminin EGF-like" evidence="14">
    <location>
        <begin position="772"/>
        <end position="817"/>
    </location>
</feature>
<dbReference type="InterPro" id="IPR008211">
    <property type="entry name" value="Laminin_N"/>
</dbReference>
<dbReference type="CDD" id="cd00110">
    <property type="entry name" value="LamG"/>
    <property type="match status" value="5"/>
</dbReference>
<feature type="disulfide bond" evidence="11">
    <location>
        <begin position="868"/>
        <end position="885"/>
    </location>
</feature>
<evidence type="ECO:0000256" key="6">
    <source>
        <dbReference type="ARBA" id="ARBA00022869"/>
    </source>
</evidence>
<dbReference type="InterPro" id="IPR008979">
    <property type="entry name" value="Galactose-bd-like_sf"/>
</dbReference>
<dbReference type="InterPro" id="IPR050440">
    <property type="entry name" value="Laminin/Netrin_ECM"/>
</dbReference>
<keyword evidence="3" id="KW-0272">Extracellular matrix</keyword>
<feature type="domain" description="Laminin IV type A" evidence="15">
    <location>
        <begin position="949"/>
        <end position="1120"/>
    </location>
</feature>
<keyword evidence="6" id="KW-0084">Basement membrane</keyword>
<feature type="domain" description="Laminin G" evidence="13">
    <location>
        <begin position="2237"/>
        <end position="2425"/>
    </location>
</feature>
<keyword evidence="12" id="KW-0812">Transmembrane</keyword>
<feature type="transmembrane region" description="Helical" evidence="12">
    <location>
        <begin position="7"/>
        <end position="27"/>
    </location>
</feature>
<feature type="domain" description="Laminin G" evidence="13">
    <location>
        <begin position="2650"/>
        <end position="2851"/>
    </location>
</feature>
<feature type="disulfide bond" evidence="11">
    <location>
        <begin position="818"/>
        <end position="830"/>
    </location>
</feature>
<protein>
    <submittedName>
        <fullName evidence="17">Uncharacterized protein</fullName>
    </submittedName>
</protein>
<evidence type="ECO:0000256" key="11">
    <source>
        <dbReference type="PROSITE-ProRule" id="PRU00460"/>
    </source>
</evidence>
<evidence type="ECO:0000256" key="4">
    <source>
        <dbReference type="ARBA" id="ARBA00022729"/>
    </source>
</evidence>
<feature type="domain" description="Laminin EGF-like" evidence="14">
    <location>
        <begin position="866"/>
        <end position="916"/>
    </location>
</feature>
<evidence type="ECO:0000313" key="17">
    <source>
        <dbReference type="EMBL" id="KAK6178802.1"/>
    </source>
</evidence>
<dbReference type="Gene3D" id="2.60.120.200">
    <property type="match status" value="5"/>
</dbReference>
<dbReference type="GO" id="GO:0009888">
    <property type="term" value="P:tissue development"/>
    <property type="evidence" value="ECO:0007669"/>
    <property type="project" value="TreeGrafter"/>
</dbReference>
<dbReference type="SUPFAM" id="SSF57196">
    <property type="entry name" value="EGF/Laminin"/>
    <property type="match status" value="10"/>
</dbReference>
<dbReference type="EMBL" id="JAZGQO010000008">
    <property type="protein sequence ID" value="KAK6178802.1"/>
    <property type="molecule type" value="Genomic_DNA"/>
</dbReference>
<keyword evidence="8" id="KW-0325">Glycoprotein</keyword>
<keyword evidence="5" id="KW-0677">Repeat</keyword>
<dbReference type="InterPro" id="IPR002049">
    <property type="entry name" value="LE_dom"/>
</dbReference>
<comment type="subcellular location">
    <subcellularLocation>
        <location evidence="1">Secreted</location>
        <location evidence="1">Extracellular space</location>
        <location evidence="1">Extracellular matrix</location>
        <location evidence="1">Basement membrane</location>
    </subcellularLocation>
</comment>
<feature type="domain" description="Laminin EGF-like" evidence="14">
    <location>
        <begin position="1258"/>
        <end position="1302"/>
    </location>
</feature>
<dbReference type="FunFam" id="2.10.25.10:FF:000090">
    <property type="entry name" value="laminin subunit alpha"/>
    <property type="match status" value="3"/>
</dbReference>
<feature type="domain" description="Laminin EGF-like" evidence="14">
    <location>
        <begin position="1355"/>
        <end position="1402"/>
    </location>
</feature>
<name>A0AAN8JJN1_PATCE</name>
<evidence type="ECO:0000256" key="3">
    <source>
        <dbReference type="ARBA" id="ARBA00022530"/>
    </source>
</evidence>
<feature type="domain" description="Laminin G" evidence="13">
    <location>
        <begin position="2846"/>
        <end position="3026"/>
    </location>
</feature>
<keyword evidence="7 11" id="KW-1015">Disulfide bond</keyword>
<comment type="caution">
    <text evidence="17">The sequence shown here is derived from an EMBL/GenBank/DDBJ whole genome shotgun (WGS) entry which is preliminary data.</text>
</comment>
<dbReference type="FunFam" id="2.10.25.10:FF:000082">
    <property type="entry name" value="Laminin subunit alpha 1"/>
    <property type="match status" value="1"/>
</dbReference>
<feature type="domain" description="Laminin EGF-like" evidence="14">
    <location>
        <begin position="724"/>
        <end position="771"/>
    </location>
</feature>
<feature type="domain" description="Laminin EGF-like" evidence="14">
    <location>
        <begin position="1303"/>
        <end position="1354"/>
    </location>
</feature>
<sequence length="3028" mass="329082">MWYRGGSTPVAILMVAMTFMVVFYAPVSCEPVNVALNKNVEAQYTCGFYGAEQYYDHKYEKVSPQQRNKLTCASVNMHPPSALVDGSTDTKWQSTSRLNIYTQTNLNVAGPGDLEAILKIDLQQDFLVEKIIIRLEDSLRPDRIAVSKSNDGNQYIPWAYKVTEQDDCSGKFSSSFKPLPTSSGDTVCTTYPKPLPQTFEVIEFDFSSVAPELREWRRVKFLEMRFYKMPLVFAVAGTAFQHYSISELEVMAECSCNGQQIGCKQDNTTKEYVCECGGNTKGQFCEMCMPFFNQKPFEYGVPCESCNCMNHATECSYDKDIDAAKQSINSTGQKSGGGKCLDCQDFTAGINCENCSPFYYRPVNKSQTDKDACVSCGCSSLGSDVNPVSGLVADCIMNNEKPLNSGQNPGDCFCKKNVIGSKCDTCKEGFFNLRVDNNEGCEECSCFTSGTVGGSTVCAVDSIGQCQCKANVENRKCDICKDGFYNLDANNAEGCTSCGCDAGGSLSMICDKTFGKCSCRPNINASKCDMPNTGFYYPDVHFISAEFESGTGDASLSQEPQYAGYKGYGYADLKSGNVVGVNMVIPGGTRLSSKFIFVIRYRSTQAASGLLKIKGSDIPESTVDFPACSTGWCYVNTLSIRSDYTLPLTATITIRVQQPILLDQIVALPVEFNNPDLSLVDSSFGNVCNVLENSIGEGNVAVENLCKKSIYSMTTFYLNGALPCKCDPEGSFSTDCSQYGGVCSCKAGVGGRKCDECQPGFYDLSNTGCKPCDCKGTNKFCNKGTGQCECPPNTIGRTCDQCAIYHWNWNSTVGCQPCGCDTTGSIQRGCNSATGICACKIGVQGEKCNECIDNYKGFSSSGCSSCLCSTVGSNNTVCNKTSGQCSCKSNVAGLSCDKCSDTSFYLNGNNEQGCLDCICMGITKTCSSSSQRVIVISTLLTTNSGTGGQLKSSRKLSNNQGVVNENIVINVITSDTTPYLSVTFNASSTEYWMAPDDLKGNLLNLYGTTIDIEILYAGNGEAMPPQAIMVGRKGRYSHDFGTSITADKRHSLSIPLSEKSWVKEGTATVLSRSDFILAISEVEYILLPASFLSGEHTSNLYRMVYSKKETVGSVNPSVENCICGDNYTGLSCESCAEGYKRENVTGHPYLGICTKCECNNHATKCNPTTGECLECQDQTTGSNCESCKAGFYGDATLGTPNDCKECTCYKPRVANSTCDIQSKCLYCNEGYTGDNCDNCDTFYYGNPQILYTGTCKKCDCNGNSESCANGLCIDCRSNTFGEHCERCKDGFFGNATMKNCSACECDSTGSIDTAKCDYDSGQCTCHSGVGTRQCSACKTGYWGFGDTTKPGCLPCECVEAGSQTLQCNDNDGKCTCKPNTSGDKCSTCNDGYFGLPLQPCESCNCNSTGTEGGINECDKTTGQCRCKPGIGGRQCDECMKFYTGFSTTGCTACGDCQYSLGNDTLKQIERYEGLWNNTQKISAIQEQDVILQNLQLQLNTSLDSLGITENNFGSLLNVTGNLTSLESTSDMEINNFIEQVSNLEVNSQMYKNKTDTANVHVMEMVTRSNVVQNKATSVAQMASDYDFALTTQNTTAYQQISQGIVNSGTVDLDFTNELQKAMNILAQIKDTSGVGSMKTKVAQQAEFLQSLKSQSSSVETDIKARMQSVLDREAQLASLLSNETNIKDAQTTARTNMIQTEELINETNSLISKADNETTAVERSLELGKTDVANYVLIRSQQASSVLQGEILPLPTGYNNYINGAVQLRNELMDTRTALSPVENSVNQADTKAQSLMNEAQLLNNTFIGVKERGDNAVDAIQSYEKVKPVLDDAFNLSVSANQTIQNSRAVLAGITVMNLETIANLSKINSEALRTEYSDLNYESDVMKQRVDSANASLQQSIIDWNVVESLITQMNSSAVQLKVEADSNTIDATVASGLTDVMAAETKLNTLTINKDSHDTFLNGKENEINTLKNLSTQGNKLIEDIAQGLNGHNNRVDNIKNQIAHVDGLRSDSNSLKQSLDDKVRSIKSKIEEAKLKLQNLKQPVHFNGSSAIYVTNPINNVNQKYNDISLEFRKESGFTDGLIFFAENTAAGAELAIELVNGKVTFDYDTNLDPVSIQSPAIICDGCWARVLASRYGNTGLLTVTILSTSGRATSSGTGQSSSDSLKLNSPLMFGGLPSAYETNKVRSRGFLGCIQNAYFETESINLWQEAITKGREPSCCRQPLQTTPNNLDPGVSLDGSGYMVFSSTALNLVTRSSLYLTIKFRTFNPHGTVLLVANADQTTKYSLYLKDGNVVFQYGNTSNMFTVTSLSRYNTGKWIEVIAEFTTSQMMLETKIIGEASSTTDKVTIGAVSVSLVALTDQDLIIGTNVHPNTVGYTRSIHNFAGCLKDLRYGDTAASLADYSLTTGFTMSLGISTKGCFKSVINGISFTSSKSTVELNAGNSLPSFQNVEFTLITENPKGLLLYVQAASGAKKLYVCLFHGNIIIFYQENNQRVFTITTTDVYLSDGQEHNIQLNVAQSKAQLTVDSKTYESKESTPFTSIQFTGTNTFYLGGVPDTISLPTDFFVKQAIIGSIRNLKVNSLLLDVFASDVIVKLNSLDLSGILTPSGFVAPIPYTTTSAPSTVAPPTCAPITVPAILDSTAGVWFDGKENENLNYASSVVPVQLFKSSFVLSMTFQSFSRSGILFYMSDTNVAQTEWFMVYLKNGYLHTAFSGKLKENGTTITYDFKSDNSYNDGKKYQVDFLRLNNFLALVETSRKDYANNAIQVTQASTLTIGSNVYIGGINQDIGRTIMPIQAIQENVNFVGAVYHVEVKLDAITYTFNLRNASQQSATKQIYSNVLYGVSLDGVNSYVKLENPLTQGQIQFKLGFRTRQKTANLLTIYESSDKFVVLDLLDGKIRVLIASSTSSNQSFISTSSDVINVCDYNRHDITVTVAMLGVGIQIDSNINQINSYPLGLTPPVILNRPVYIGGLEDRNLVFPDPVSVESLRGCIESFTLQGVDHDLTEKLKSSKGLTYACPL</sequence>
<dbReference type="SMART" id="SM00282">
    <property type="entry name" value="LamG"/>
    <property type="match status" value="5"/>
</dbReference>
<dbReference type="Pfam" id="PF02210">
    <property type="entry name" value="Laminin_G_2"/>
    <property type="match status" value="3"/>
</dbReference>
<dbReference type="Pfam" id="PF24973">
    <property type="entry name" value="EGF_LMN_ATRN"/>
    <property type="match status" value="2"/>
</dbReference>
<dbReference type="Gene3D" id="2.10.25.10">
    <property type="entry name" value="Laminin"/>
    <property type="match status" value="14"/>
</dbReference>
<feature type="disulfide bond" evidence="11">
    <location>
        <begin position="839"/>
        <end position="848"/>
    </location>
</feature>
<keyword evidence="4" id="KW-0732">Signal</keyword>
<feature type="disulfide bond" evidence="10">
    <location>
        <begin position="2999"/>
        <end position="3026"/>
    </location>
</feature>
<dbReference type="GO" id="GO:0009887">
    <property type="term" value="P:animal organ morphogenesis"/>
    <property type="evidence" value="ECO:0007669"/>
    <property type="project" value="TreeGrafter"/>
</dbReference>
<feature type="domain" description="Laminin G" evidence="13">
    <location>
        <begin position="2047"/>
        <end position="2224"/>
    </location>
</feature>
<dbReference type="PRINTS" id="PR00011">
    <property type="entry name" value="EGFLAMININ"/>
</dbReference>
<feature type="disulfide bond" evidence="11">
    <location>
        <begin position="1426"/>
        <end position="1435"/>
    </location>
</feature>
<dbReference type="Pfam" id="PF00054">
    <property type="entry name" value="Laminin_G_1"/>
    <property type="match status" value="2"/>
</dbReference>
<dbReference type="InterPro" id="IPR001791">
    <property type="entry name" value="Laminin_G"/>
</dbReference>
<dbReference type="GO" id="GO:0005604">
    <property type="term" value="C:basement membrane"/>
    <property type="evidence" value="ECO:0007669"/>
    <property type="project" value="UniProtKB-SubCell"/>
</dbReference>
<proteinExistence type="predicted"/>
<dbReference type="PROSITE" id="PS51117">
    <property type="entry name" value="LAMININ_NTER"/>
    <property type="match status" value="1"/>
</dbReference>
<feature type="disulfide bond" evidence="11">
    <location>
        <begin position="1175"/>
        <end position="1184"/>
    </location>
</feature>
<feature type="disulfide bond" evidence="11">
    <location>
        <begin position="1357"/>
        <end position="1374"/>
    </location>
</feature>
<feature type="disulfide bond" evidence="11">
    <location>
        <begin position="1376"/>
        <end position="1385"/>
    </location>
</feature>
<feature type="disulfide bond" evidence="11">
    <location>
        <begin position="745"/>
        <end position="754"/>
    </location>
</feature>
<comment type="caution">
    <text evidence="11">Lacks conserved residue(s) required for the propagation of feature annotation.</text>
</comment>
<organism evidence="17 18">
    <name type="scientific">Patella caerulea</name>
    <name type="common">Rayed Mediterranean limpet</name>
    <dbReference type="NCBI Taxonomy" id="87958"/>
    <lineage>
        <taxon>Eukaryota</taxon>
        <taxon>Metazoa</taxon>
        <taxon>Spiralia</taxon>
        <taxon>Lophotrochozoa</taxon>
        <taxon>Mollusca</taxon>
        <taxon>Gastropoda</taxon>
        <taxon>Patellogastropoda</taxon>
        <taxon>Patelloidea</taxon>
        <taxon>Patellidae</taxon>
        <taxon>Patella</taxon>
    </lineage>
</organism>
<keyword evidence="18" id="KW-1185">Reference proteome</keyword>
<dbReference type="SMART" id="SM00136">
    <property type="entry name" value="LamNT"/>
    <property type="match status" value="1"/>
</dbReference>
<dbReference type="InterPro" id="IPR013320">
    <property type="entry name" value="ConA-like_dom_sf"/>
</dbReference>
<keyword evidence="9 11" id="KW-0424">Laminin EGF-like domain</keyword>
<dbReference type="CDD" id="cd00055">
    <property type="entry name" value="EGF_Lam"/>
    <property type="match status" value="13"/>
</dbReference>
<evidence type="ECO:0000256" key="5">
    <source>
        <dbReference type="ARBA" id="ARBA00022737"/>
    </source>
</evidence>
<dbReference type="PROSITE" id="PS50027">
    <property type="entry name" value="EGF_LAM_2"/>
    <property type="match status" value="10"/>
</dbReference>
<evidence type="ECO:0000256" key="12">
    <source>
        <dbReference type="SAM" id="Phobius"/>
    </source>
</evidence>
<feature type="disulfide bond" evidence="11">
    <location>
        <begin position="790"/>
        <end position="799"/>
    </location>
</feature>
<evidence type="ECO:0000256" key="7">
    <source>
        <dbReference type="ARBA" id="ARBA00023157"/>
    </source>
</evidence>
<evidence type="ECO:0000256" key="9">
    <source>
        <dbReference type="ARBA" id="ARBA00023292"/>
    </source>
</evidence>
<dbReference type="Pfam" id="PF00053">
    <property type="entry name" value="EGF_laminin"/>
    <property type="match status" value="12"/>
</dbReference>
<dbReference type="InterPro" id="IPR056863">
    <property type="entry name" value="LMN_ATRN_NET-like_EGF"/>
</dbReference>
<dbReference type="PROSITE" id="PS50025">
    <property type="entry name" value="LAM_G_DOMAIN"/>
    <property type="match status" value="5"/>
</dbReference>
<evidence type="ECO:0000256" key="10">
    <source>
        <dbReference type="PROSITE-ProRule" id="PRU00122"/>
    </source>
</evidence>
<dbReference type="Proteomes" id="UP001347796">
    <property type="component" value="Unassembled WGS sequence"/>
</dbReference>
<evidence type="ECO:0000259" key="16">
    <source>
        <dbReference type="PROSITE" id="PS51117"/>
    </source>
</evidence>
<feature type="disulfide bond" evidence="11">
    <location>
        <begin position="1355"/>
        <end position="1367"/>
    </location>
</feature>
<evidence type="ECO:0000259" key="14">
    <source>
        <dbReference type="PROSITE" id="PS50027"/>
    </source>
</evidence>
<feature type="disulfide bond" evidence="11">
    <location>
        <begin position="887"/>
        <end position="896"/>
    </location>
</feature>
<feature type="disulfide bond" evidence="11">
    <location>
        <begin position="1325"/>
        <end position="1334"/>
    </location>
</feature>
<evidence type="ECO:0000259" key="13">
    <source>
        <dbReference type="PROSITE" id="PS50025"/>
    </source>
</evidence>
<evidence type="ECO:0000313" key="18">
    <source>
        <dbReference type="Proteomes" id="UP001347796"/>
    </source>
</evidence>
<dbReference type="FunFam" id="2.10.25.10:FF:000188">
    <property type="entry name" value="Laminin subunit gamma 2"/>
    <property type="match status" value="1"/>
</dbReference>
<evidence type="ECO:0000256" key="8">
    <source>
        <dbReference type="ARBA" id="ARBA00023180"/>
    </source>
</evidence>
<dbReference type="PANTHER" id="PTHR10574:SF406">
    <property type="entry name" value="LAMININ SUBUNIT ALPHA 5"/>
    <property type="match status" value="1"/>
</dbReference>
<dbReference type="Gene3D" id="2.60.120.260">
    <property type="entry name" value="Galactose-binding domain-like"/>
    <property type="match status" value="1"/>
</dbReference>
<dbReference type="FunFam" id="2.10.25.10:FF:000069">
    <property type="entry name" value="Laminin subunit alpha 1"/>
    <property type="match status" value="1"/>
</dbReference>
<accession>A0AAN8JJN1</accession>
<gene>
    <name evidence="17" type="ORF">SNE40_011305</name>
</gene>
<feature type="domain" description="Laminin EGF-like" evidence="14">
    <location>
        <begin position="818"/>
        <end position="865"/>
    </location>
</feature>
<feature type="disulfide bond" evidence="11">
    <location>
        <begin position="1275"/>
        <end position="1284"/>
    </location>
</feature>
<feature type="domain" description="Laminin G" evidence="13">
    <location>
        <begin position="2431"/>
        <end position="2636"/>
    </location>
</feature>
<evidence type="ECO:0000259" key="15">
    <source>
        <dbReference type="PROSITE" id="PS51115"/>
    </source>
</evidence>
<dbReference type="PROSITE" id="PS01248">
    <property type="entry name" value="EGF_LAM_1"/>
    <property type="match status" value="6"/>
</dbReference>
<feature type="disulfide bond" evidence="11">
    <location>
        <begin position="726"/>
        <end position="743"/>
    </location>
</feature>
<feature type="disulfide bond" evidence="11">
    <location>
        <begin position="724"/>
        <end position="736"/>
    </location>
</feature>
<dbReference type="InterPro" id="IPR000742">
    <property type="entry name" value="EGF"/>
</dbReference>